<proteinExistence type="predicted"/>
<dbReference type="Proteomes" id="UP001219518">
    <property type="component" value="Unassembled WGS sequence"/>
</dbReference>
<feature type="compositionally biased region" description="Polar residues" evidence="1">
    <location>
        <begin position="74"/>
        <end position="83"/>
    </location>
</feature>
<comment type="caution">
    <text evidence="2">The sequence shown here is derived from an EMBL/GenBank/DDBJ whole genome shotgun (WGS) entry which is preliminary data.</text>
</comment>
<dbReference type="Pfam" id="PF06869">
    <property type="entry name" value="DUF1258"/>
    <property type="match status" value="1"/>
</dbReference>
<accession>A0AAE1LSN6</accession>
<keyword evidence="3" id="KW-1185">Reference proteome</keyword>
<evidence type="ECO:0000313" key="3">
    <source>
        <dbReference type="Proteomes" id="UP001219518"/>
    </source>
</evidence>
<dbReference type="PANTHER" id="PTHR46579">
    <property type="entry name" value="F5/8 TYPE C DOMAIN-CONTAINING PROTEIN-RELATED"/>
    <property type="match status" value="1"/>
</dbReference>
<feature type="compositionally biased region" description="Basic residues" evidence="1">
    <location>
        <begin position="18"/>
        <end position="27"/>
    </location>
</feature>
<protein>
    <submittedName>
        <fullName evidence="2">Sodium/potassium/calcium exchanger 1</fullName>
    </submittedName>
</protein>
<feature type="compositionally biased region" description="Basic and acidic residues" evidence="1">
    <location>
        <begin position="28"/>
        <end position="37"/>
    </location>
</feature>
<feature type="compositionally biased region" description="Acidic residues" evidence="1">
    <location>
        <begin position="111"/>
        <end position="122"/>
    </location>
</feature>
<dbReference type="InterPro" id="IPR009667">
    <property type="entry name" value="DUF1258"/>
</dbReference>
<dbReference type="PANTHER" id="PTHR46579:SF1">
    <property type="entry name" value="F5_8 TYPE C DOMAIN-CONTAINING PROTEIN"/>
    <property type="match status" value="1"/>
</dbReference>
<evidence type="ECO:0000256" key="1">
    <source>
        <dbReference type="SAM" id="MobiDB-lite"/>
    </source>
</evidence>
<feature type="compositionally biased region" description="Acidic residues" evidence="1">
    <location>
        <begin position="1"/>
        <end position="10"/>
    </location>
</feature>
<feature type="compositionally biased region" description="Acidic residues" evidence="1">
    <location>
        <begin position="174"/>
        <end position="194"/>
    </location>
</feature>
<reference evidence="2" key="2">
    <citation type="journal article" date="2023" name="BMC Genomics">
        <title>Pest status, molecular evolution, and epigenetic factors derived from the genome assembly of Frankliniella fusca, a thysanopteran phytovirus vector.</title>
        <authorList>
            <person name="Catto M.A."/>
            <person name="Labadie P.E."/>
            <person name="Jacobson A.L."/>
            <person name="Kennedy G.G."/>
            <person name="Srinivasan R."/>
            <person name="Hunt B.G."/>
        </authorList>
    </citation>
    <scope>NUCLEOTIDE SEQUENCE</scope>
    <source>
        <strain evidence="2">PL_HMW_Pooled</strain>
    </source>
</reference>
<sequence length="970" mass="110977">MPDSDSDSDDQPGNRQPQRIRYRKRKRDQTFKRRQVDHTSSSSEPESNKRFPLNDSDDSNHSNIASEMEGHGDFSNTEGSVENASPDEQEHNNADDVNADNGIILPQECIENFEECEEEERESGEREERESGEEEESEEHVGEEEEDEEQEEAPSEAGDGERVESEASGHSEGSDQEGDSDVVGEEEEEDEEENFDIHDNRPLYNGARITLKQSATAILTFALTHNLSGVCIDDLLSLISLHCGPDNLCIKSLHLFKKYFAMLGQEHIVRHYYCSVCESLLPSKDSLCATCAQNNLNRNEENEADPDNPDANENENKSKALYFIEFSLTRQLQNLYKRPGFIESLQFKTIRVKKNLHNIEDLYDGNMYLESTDEGFLSNPNNISFTMYFDGVSIFKSAKFSIWPIYLSINELKYKDRIKKENVIIAGLWFGKTKPNPNLFLKPLWDKMQVFQNNGVELRLPNAQIVRVKGRVLIAVGDLPAKALFMRLIQYNGSHSCFCCLSSGAQLEVGPRSSVHVFPYVRNLLLRQNAEMQDFADQAVIARQTDPKAVVYGVKGPTLMSAFLPDLIRCMAIDPMHGIFLGLTKTLMNLWFSTEYSGYPFSICGLIDIVDDRLKKIKPPDQFQRVPRSIKLELALFKASDYKNMFFYFSVVVLLGILPDPYWEHHCKVVSAVALLSQESVSPEEIDTADELLHMYVRDFEGLYGLRYMGLNVHQLLHLSMNVKNLGPLWVYSCFTFESLNGGLSRLVHGTRHAALQICSSSYVCLKLSELINRMNECEAKSLCLQLMNRGAKKVKISEVVNHETSVVDRCKTPHRVPRWIKVLLEEDLNIVGGRIQFFMRLKKKANVYCSEEYLRSQRKLSCFVEVFHNNIPYLCKIKYFVRWSSCNQNCPNNCLECPKRFLCINELYDRVPWRLQELGQNITIPFLDRVVPSGVRSAYTVESIRSPCLYMMVDQDEYICTPLNSLEIE</sequence>
<feature type="compositionally biased region" description="Basic and acidic residues" evidence="1">
    <location>
        <begin position="159"/>
        <end position="173"/>
    </location>
</feature>
<organism evidence="2 3">
    <name type="scientific">Frankliniella fusca</name>
    <dbReference type="NCBI Taxonomy" id="407009"/>
    <lineage>
        <taxon>Eukaryota</taxon>
        <taxon>Metazoa</taxon>
        <taxon>Ecdysozoa</taxon>
        <taxon>Arthropoda</taxon>
        <taxon>Hexapoda</taxon>
        <taxon>Insecta</taxon>
        <taxon>Pterygota</taxon>
        <taxon>Neoptera</taxon>
        <taxon>Paraneoptera</taxon>
        <taxon>Thysanoptera</taxon>
        <taxon>Terebrantia</taxon>
        <taxon>Thripoidea</taxon>
        <taxon>Thripidae</taxon>
        <taxon>Frankliniella</taxon>
    </lineage>
</organism>
<dbReference type="EMBL" id="JAHWGI010001411">
    <property type="protein sequence ID" value="KAK3930290.1"/>
    <property type="molecule type" value="Genomic_DNA"/>
</dbReference>
<feature type="region of interest" description="Disordered" evidence="1">
    <location>
        <begin position="1"/>
        <end position="200"/>
    </location>
</feature>
<name>A0AAE1LSN6_9NEOP</name>
<reference evidence="2" key="1">
    <citation type="submission" date="2021-07" db="EMBL/GenBank/DDBJ databases">
        <authorList>
            <person name="Catto M.A."/>
            <person name="Jacobson A."/>
            <person name="Kennedy G."/>
            <person name="Labadie P."/>
            <person name="Hunt B.G."/>
            <person name="Srinivasan R."/>
        </authorList>
    </citation>
    <scope>NUCLEOTIDE SEQUENCE</scope>
    <source>
        <strain evidence="2">PL_HMW_Pooled</strain>
        <tissue evidence="2">Head</tissue>
    </source>
</reference>
<dbReference type="AlphaFoldDB" id="A0AAE1LSN6"/>
<feature type="compositionally biased region" description="Acidic residues" evidence="1">
    <location>
        <begin position="130"/>
        <end position="154"/>
    </location>
</feature>
<gene>
    <name evidence="2" type="ORF">KUF71_005024</name>
</gene>
<evidence type="ECO:0000313" key="2">
    <source>
        <dbReference type="EMBL" id="KAK3930290.1"/>
    </source>
</evidence>